<feature type="transmembrane region" description="Helical" evidence="1">
    <location>
        <begin position="21"/>
        <end position="40"/>
    </location>
</feature>
<proteinExistence type="predicted"/>
<dbReference type="OrthoDB" id="3349852at2759"/>
<sequence length="263" mass="30297">MFQSNFNNKNFYYNNLNLFKILTLAAGILFIFVGIGNFTLNQLIPRHLRLLTIYTQNLASILATRNLALGNLNQPLNQKFDHDGLRLFYTWGLWNHCAGYLAPSNPQYCTNSIWSFKFEPFKTLLDDIPQSLNDKASNLFNNSNLDLNKDTYFKASSHAAFYFIFISICLVACCLLLSTLNFHPINIIFFSLIAFLSNSIGTIIWTAMAAILRHQFRQNYSQLGLIAQFGNLIWILWAINLILFITFISSFSACIRRRKNIYP</sequence>
<comment type="caution">
    <text evidence="2">The sequence shown here is derived from an EMBL/GenBank/DDBJ whole genome shotgun (WGS) entry which is preliminary data.</text>
</comment>
<evidence type="ECO:0000256" key="1">
    <source>
        <dbReference type="SAM" id="Phobius"/>
    </source>
</evidence>
<dbReference type="Proteomes" id="UP000765509">
    <property type="component" value="Unassembled WGS sequence"/>
</dbReference>
<keyword evidence="1" id="KW-0472">Membrane</keyword>
<dbReference type="EMBL" id="AVOT02045620">
    <property type="protein sequence ID" value="MBW0540947.1"/>
    <property type="molecule type" value="Genomic_DNA"/>
</dbReference>
<dbReference type="PANTHER" id="PTHR28019">
    <property type="entry name" value="CELL MEMBRANE PROTEIN YLR413W-RELATED"/>
    <property type="match status" value="1"/>
</dbReference>
<dbReference type="GO" id="GO:0051285">
    <property type="term" value="C:cell cortex of cell tip"/>
    <property type="evidence" value="ECO:0007669"/>
    <property type="project" value="TreeGrafter"/>
</dbReference>
<evidence type="ECO:0000313" key="3">
    <source>
        <dbReference type="Proteomes" id="UP000765509"/>
    </source>
</evidence>
<evidence type="ECO:0000313" key="2">
    <source>
        <dbReference type="EMBL" id="MBW0540947.1"/>
    </source>
</evidence>
<evidence type="ECO:0008006" key="4">
    <source>
        <dbReference type="Google" id="ProtNLM"/>
    </source>
</evidence>
<dbReference type="InterPro" id="IPR052413">
    <property type="entry name" value="SUR7_domain"/>
</dbReference>
<dbReference type="InterPro" id="IPR009571">
    <property type="entry name" value="SUR7/Rim9-like_fungi"/>
</dbReference>
<feature type="transmembrane region" description="Helical" evidence="1">
    <location>
        <begin position="232"/>
        <end position="255"/>
    </location>
</feature>
<dbReference type="GO" id="GO:0005886">
    <property type="term" value="C:plasma membrane"/>
    <property type="evidence" value="ECO:0007669"/>
    <property type="project" value="InterPro"/>
</dbReference>
<accession>A0A9Q3FPA7</accession>
<gene>
    <name evidence="2" type="ORF">O181_080662</name>
</gene>
<reference evidence="2" key="1">
    <citation type="submission" date="2021-03" db="EMBL/GenBank/DDBJ databases">
        <title>Draft genome sequence of rust myrtle Austropuccinia psidii MF-1, a brazilian biotype.</title>
        <authorList>
            <person name="Quecine M.C."/>
            <person name="Pachon D.M.R."/>
            <person name="Bonatelli M.L."/>
            <person name="Correr F.H."/>
            <person name="Franceschini L.M."/>
            <person name="Leite T.F."/>
            <person name="Margarido G.R.A."/>
            <person name="Almeida C.A."/>
            <person name="Ferrarezi J.A."/>
            <person name="Labate C.A."/>
        </authorList>
    </citation>
    <scope>NUCLEOTIDE SEQUENCE</scope>
    <source>
        <strain evidence="2">MF-1</strain>
    </source>
</reference>
<keyword evidence="1" id="KW-1133">Transmembrane helix</keyword>
<name>A0A9Q3FPA7_9BASI</name>
<dbReference type="AlphaFoldDB" id="A0A9Q3FPA7"/>
<dbReference type="GO" id="GO:0031505">
    <property type="term" value="P:fungal-type cell wall organization"/>
    <property type="evidence" value="ECO:0007669"/>
    <property type="project" value="TreeGrafter"/>
</dbReference>
<keyword evidence="1" id="KW-0812">Transmembrane</keyword>
<dbReference type="Pfam" id="PF06687">
    <property type="entry name" value="SUR7"/>
    <property type="match status" value="1"/>
</dbReference>
<keyword evidence="3" id="KW-1185">Reference proteome</keyword>
<feature type="transmembrane region" description="Helical" evidence="1">
    <location>
        <begin position="159"/>
        <end position="180"/>
    </location>
</feature>
<feature type="transmembrane region" description="Helical" evidence="1">
    <location>
        <begin position="187"/>
        <end position="212"/>
    </location>
</feature>
<dbReference type="PANTHER" id="PTHR28019:SF2">
    <property type="entry name" value="CELL MEMBRANE PROTEIN YLR413W-RELATED"/>
    <property type="match status" value="1"/>
</dbReference>
<protein>
    <recommendedName>
        <fullName evidence="4">Actin cortical patch SUR7/pH-response regulator PalI</fullName>
    </recommendedName>
</protein>
<organism evidence="2 3">
    <name type="scientific">Austropuccinia psidii MF-1</name>
    <dbReference type="NCBI Taxonomy" id="1389203"/>
    <lineage>
        <taxon>Eukaryota</taxon>
        <taxon>Fungi</taxon>
        <taxon>Dikarya</taxon>
        <taxon>Basidiomycota</taxon>
        <taxon>Pucciniomycotina</taxon>
        <taxon>Pucciniomycetes</taxon>
        <taxon>Pucciniales</taxon>
        <taxon>Sphaerophragmiaceae</taxon>
        <taxon>Austropuccinia</taxon>
    </lineage>
</organism>